<dbReference type="Gene3D" id="3.20.20.190">
    <property type="entry name" value="Phosphatidylinositol (PI) phosphodiesterase"/>
    <property type="match status" value="1"/>
</dbReference>
<dbReference type="GO" id="GO:0006629">
    <property type="term" value="P:lipid metabolic process"/>
    <property type="evidence" value="ECO:0007669"/>
    <property type="project" value="InterPro"/>
</dbReference>
<name>A0A6A6HP37_VIRVR</name>
<gene>
    <name evidence="2" type="ORF">EV356DRAFT_495680</name>
</gene>
<accession>A0A6A6HP37</accession>
<sequence>MHFPTTTPALLLSLLFAPSALSAPCNGYDELCSRSYSNITFMGTHDSAMAGSHDNQFNDQEISLTDQLNMGIRFLQAQTHYTDGHLEMCHTTCIPDISDVGPLSDYLTTVKTFLDGNANEVVTLLLTNGDYVPVGNFSDTFASVGLDKYAFTPSSSPLPIGSWPTLGQLISDNTRLVVFLDYDADVSVAPYILDEFAYFFETPYDVTDASFSNCSIDRPAGASAEGRMYLVNHYLDNSFLGIDTPDYDDAGTTNGAASINANVAECVGNYTNNPNVILVDWVDKGDVISVGKALNGLS</sequence>
<dbReference type="SUPFAM" id="SSF51695">
    <property type="entry name" value="PLC-like phosphodiesterases"/>
    <property type="match status" value="1"/>
</dbReference>
<dbReference type="Pfam" id="PF26146">
    <property type="entry name" value="PI-PLC_X"/>
    <property type="match status" value="1"/>
</dbReference>
<protein>
    <submittedName>
        <fullName evidence="2">PLC-like phosphodiesterase</fullName>
    </submittedName>
</protein>
<dbReference type="PANTHER" id="PTHR13593:SF146">
    <property type="entry name" value="PLC-LIKE PHOSPHODIESTERASE"/>
    <property type="match status" value="1"/>
</dbReference>
<feature type="signal peptide" evidence="1">
    <location>
        <begin position="1"/>
        <end position="22"/>
    </location>
</feature>
<dbReference type="EMBL" id="ML991771">
    <property type="protein sequence ID" value="KAF2239865.1"/>
    <property type="molecule type" value="Genomic_DNA"/>
</dbReference>
<proteinExistence type="predicted"/>
<dbReference type="GO" id="GO:0008081">
    <property type="term" value="F:phosphoric diester hydrolase activity"/>
    <property type="evidence" value="ECO:0007669"/>
    <property type="project" value="InterPro"/>
</dbReference>
<reference evidence="2" key="1">
    <citation type="journal article" date="2020" name="Stud. Mycol.">
        <title>101 Dothideomycetes genomes: a test case for predicting lifestyles and emergence of pathogens.</title>
        <authorList>
            <person name="Haridas S."/>
            <person name="Albert R."/>
            <person name="Binder M."/>
            <person name="Bloem J."/>
            <person name="Labutti K."/>
            <person name="Salamov A."/>
            <person name="Andreopoulos B."/>
            <person name="Baker S."/>
            <person name="Barry K."/>
            <person name="Bills G."/>
            <person name="Bluhm B."/>
            <person name="Cannon C."/>
            <person name="Castanera R."/>
            <person name="Culley D."/>
            <person name="Daum C."/>
            <person name="Ezra D."/>
            <person name="Gonzalez J."/>
            <person name="Henrissat B."/>
            <person name="Kuo A."/>
            <person name="Liang C."/>
            <person name="Lipzen A."/>
            <person name="Lutzoni F."/>
            <person name="Magnuson J."/>
            <person name="Mondo S."/>
            <person name="Nolan M."/>
            <person name="Ohm R."/>
            <person name="Pangilinan J."/>
            <person name="Park H.-J."/>
            <person name="Ramirez L."/>
            <person name="Alfaro M."/>
            <person name="Sun H."/>
            <person name="Tritt A."/>
            <person name="Yoshinaga Y."/>
            <person name="Zwiers L.-H."/>
            <person name="Turgeon B."/>
            <person name="Goodwin S."/>
            <person name="Spatafora J."/>
            <person name="Crous P."/>
            <person name="Grigoriev I."/>
        </authorList>
    </citation>
    <scope>NUCLEOTIDE SEQUENCE</scope>
    <source>
        <strain evidence="2">Tuck. ex Michener</strain>
    </source>
</reference>
<evidence type="ECO:0000256" key="1">
    <source>
        <dbReference type="SAM" id="SignalP"/>
    </source>
</evidence>
<organism evidence="2 3">
    <name type="scientific">Viridothelium virens</name>
    <name type="common">Speckled blister lichen</name>
    <name type="synonym">Trypethelium virens</name>
    <dbReference type="NCBI Taxonomy" id="1048519"/>
    <lineage>
        <taxon>Eukaryota</taxon>
        <taxon>Fungi</taxon>
        <taxon>Dikarya</taxon>
        <taxon>Ascomycota</taxon>
        <taxon>Pezizomycotina</taxon>
        <taxon>Dothideomycetes</taxon>
        <taxon>Dothideomycetes incertae sedis</taxon>
        <taxon>Trypetheliales</taxon>
        <taxon>Trypetheliaceae</taxon>
        <taxon>Viridothelium</taxon>
    </lineage>
</organism>
<keyword evidence="3" id="KW-1185">Reference proteome</keyword>
<dbReference type="InterPro" id="IPR017946">
    <property type="entry name" value="PLC-like_Pdiesterase_TIM-brl"/>
</dbReference>
<dbReference type="Proteomes" id="UP000800092">
    <property type="component" value="Unassembled WGS sequence"/>
</dbReference>
<dbReference type="AlphaFoldDB" id="A0A6A6HP37"/>
<keyword evidence="1" id="KW-0732">Signal</keyword>
<dbReference type="PANTHER" id="PTHR13593">
    <property type="match status" value="1"/>
</dbReference>
<feature type="chain" id="PRO_5025427731" evidence="1">
    <location>
        <begin position="23"/>
        <end position="298"/>
    </location>
</feature>
<evidence type="ECO:0000313" key="3">
    <source>
        <dbReference type="Proteomes" id="UP000800092"/>
    </source>
</evidence>
<dbReference type="OrthoDB" id="7984201at2759"/>
<dbReference type="InterPro" id="IPR051057">
    <property type="entry name" value="PI-PLC_domain"/>
</dbReference>
<evidence type="ECO:0000313" key="2">
    <source>
        <dbReference type="EMBL" id="KAF2239865.1"/>
    </source>
</evidence>